<dbReference type="AlphaFoldDB" id="A0A2J8A2R4"/>
<keyword evidence="3" id="KW-1185">Reference proteome</keyword>
<evidence type="ECO:0000313" key="2">
    <source>
        <dbReference type="EMBL" id="PNH06812.1"/>
    </source>
</evidence>
<reference evidence="2 3" key="1">
    <citation type="journal article" date="2017" name="Mol. Biol. Evol.">
        <title>The 4-celled Tetrabaena socialis nuclear genome reveals the essential components for genetic control of cell number at the origin of multicellularity in the volvocine lineage.</title>
        <authorList>
            <person name="Featherston J."/>
            <person name="Arakaki Y."/>
            <person name="Hanschen E.R."/>
            <person name="Ferris P.J."/>
            <person name="Michod R.E."/>
            <person name="Olson B.J.S.C."/>
            <person name="Nozaki H."/>
            <person name="Durand P.M."/>
        </authorList>
    </citation>
    <scope>NUCLEOTIDE SEQUENCE [LARGE SCALE GENOMIC DNA]</scope>
    <source>
        <strain evidence="2 3">NIES-571</strain>
    </source>
</reference>
<feature type="compositionally biased region" description="Pro residues" evidence="1">
    <location>
        <begin position="150"/>
        <end position="159"/>
    </location>
</feature>
<feature type="compositionally biased region" description="Low complexity" evidence="1">
    <location>
        <begin position="133"/>
        <end position="149"/>
    </location>
</feature>
<dbReference type="PRINTS" id="PR01217">
    <property type="entry name" value="PRICHEXTENSN"/>
</dbReference>
<accession>A0A2J8A2R4</accession>
<sequence>MLLCIVSRPADDDTRASGYMTATPALVVLRLQVPHSHDIWGPPYSPPPPPRGPGPPYSPPPPPRGAGPRKSPPPPPPRAPGPPYSLPYSPPPRGPGGAAARGGGGGGGGLPSMACPRGPAPPSPGPGPPMSPPGGRMIMGIEMEGISSSGPPPPPPPPRPSRDGAMSALSPAHQHASQALPGRPQWHYAVSLATKA</sequence>
<name>A0A2J8A2R4_9CHLO</name>
<evidence type="ECO:0000313" key="3">
    <source>
        <dbReference type="Proteomes" id="UP000236333"/>
    </source>
</evidence>
<organism evidence="2 3">
    <name type="scientific">Tetrabaena socialis</name>
    <dbReference type="NCBI Taxonomy" id="47790"/>
    <lineage>
        <taxon>Eukaryota</taxon>
        <taxon>Viridiplantae</taxon>
        <taxon>Chlorophyta</taxon>
        <taxon>core chlorophytes</taxon>
        <taxon>Chlorophyceae</taxon>
        <taxon>CS clade</taxon>
        <taxon>Chlamydomonadales</taxon>
        <taxon>Tetrabaenaceae</taxon>
        <taxon>Tetrabaena</taxon>
    </lineage>
</organism>
<feature type="region of interest" description="Disordered" evidence="1">
    <location>
        <begin position="36"/>
        <end position="183"/>
    </location>
</feature>
<dbReference type="Proteomes" id="UP000236333">
    <property type="component" value="Unassembled WGS sequence"/>
</dbReference>
<dbReference type="EMBL" id="PGGS01000214">
    <property type="protein sequence ID" value="PNH06812.1"/>
    <property type="molecule type" value="Genomic_DNA"/>
</dbReference>
<evidence type="ECO:0000256" key="1">
    <source>
        <dbReference type="SAM" id="MobiDB-lite"/>
    </source>
</evidence>
<feature type="compositionally biased region" description="Pro residues" evidence="1">
    <location>
        <begin position="43"/>
        <end position="94"/>
    </location>
</feature>
<protein>
    <submittedName>
        <fullName evidence="2">Uncharacterized protein</fullName>
    </submittedName>
</protein>
<proteinExistence type="predicted"/>
<comment type="caution">
    <text evidence="2">The sequence shown here is derived from an EMBL/GenBank/DDBJ whole genome shotgun (WGS) entry which is preliminary data.</text>
</comment>
<feature type="compositionally biased region" description="Gly residues" evidence="1">
    <location>
        <begin position="95"/>
        <end position="110"/>
    </location>
</feature>
<feature type="compositionally biased region" description="Pro residues" evidence="1">
    <location>
        <begin position="118"/>
        <end position="132"/>
    </location>
</feature>
<gene>
    <name evidence="2" type="ORF">TSOC_006797</name>
</gene>